<sequence>GAQAVALLKESATDLGAAGHDNYFGYGLVNADAAVSK</sequence>
<dbReference type="Gene3D" id="3.40.50.200">
    <property type="entry name" value="Peptidase S8/S53 domain"/>
    <property type="match status" value="1"/>
</dbReference>
<gene>
    <name evidence="1" type="ORF">S01H1_54008</name>
</gene>
<proteinExistence type="predicted"/>
<dbReference type="EMBL" id="BARS01035006">
    <property type="protein sequence ID" value="GAG14677.1"/>
    <property type="molecule type" value="Genomic_DNA"/>
</dbReference>
<reference evidence="1" key="1">
    <citation type="journal article" date="2014" name="Front. Microbiol.">
        <title>High frequency of phylogenetically diverse reductive dehalogenase-homologous genes in deep subseafloor sedimentary metagenomes.</title>
        <authorList>
            <person name="Kawai M."/>
            <person name="Futagami T."/>
            <person name="Toyoda A."/>
            <person name="Takaki Y."/>
            <person name="Nishi S."/>
            <person name="Hori S."/>
            <person name="Arai W."/>
            <person name="Tsubouchi T."/>
            <person name="Morono Y."/>
            <person name="Uchiyama I."/>
            <person name="Ito T."/>
            <person name="Fujiyama A."/>
            <person name="Inagaki F."/>
            <person name="Takami H."/>
        </authorList>
    </citation>
    <scope>NUCLEOTIDE SEQUENCE</scope>
    <source>
        <strain evidence="1">Expedition CK06-06</strain>
    </source>
</reference>
<evidence type="ECO:0008006" key="2">
    <source>
        <dbReference type="Google" id="ProtNLM"/>
    </source>
</evidence>
<evidence type="ECO:0000313" key="1">
    <source>
        <dbReference type="EMBL" id="GAG14677.1"/>
    </source>
</evidence>
<organism evidence="1">
    <name type="scientific">marine sediment metagenome</name>
    <dbReference type="NCBI Taxonomy" id="412755"/>
    <lineage>
        <taxon>unclassified sequences</taxon>
        <taxon>metagenomes</taxon>
        <taxon>ecological metagenomes</taxon>
    </lineage>
</organism>
<feature type="non-terminal residue" evidence="1">
    <location>
        <position position="1"/>
    </location>
</feature>
<comment type="caution">
    <text evidence="1">The sequence shown here is derived from an EMBL/GenBank/DDBJ whole genome shotgun (WGS) entry which is preliminary data.</text>
</comment>
<dbReference type="AlphaFoldDB" id="X0VU60"/>
<dbReference type="GO" id="GO:0006508">
    <property type="term" value="P:proteolysis"/>
    <property type="evidence" value="ECO:0007669"/>
    <property type="project" value="InterPro"/>
</dbReference>
<dbReference type="GO" id="GO:0004252">
    <property type="term" value="F:serine-type endopeptidase activity"/>
    <property type="evidence" value="ECO:0007669"/>
    <property type="project" value="InterPro"/>
</dbReference>
<dbReference type="SUPFAM" id="SSF52743">
    <property type="entry name" value="Subtilisin-like"/>
    <property type="match status" value="1"/>
</dbReference>
<name>X0VU60_9ZZZZ</name>
<accession>X0VU60</accession>
<dbReference type="InterPro" id="IPR036852">
    <property type="entry name" value="Peptidase_S8/S53_dom_sf"/>
</dbReference>
<protein>
    <recommendedName>
        <fullName evidence="2">Peptidase S8/S53 domain-containing protein</fullName>
    </recommendedName>
</protein>